<sequence>MSRSSTRSPHAHSLAPTAWVRGLRQRPRLAGSVLLGAVLFAGLAQGMQVAVATAALLAWNASALVYLGLAWHLFRRSDARGIRERALAQDEGRVAILVLVVVSALAVLLAVGSQLAQAKDMHGGRRELHLALAALTVLTSWLFTQVLFALHYAHDFYSARVRGELDPLAFPSTPDPDYADFLYFSCVIGAAAQTADVSFNGPALRPVGTLHCILAFFFNATLLALSINLAAGLLM</sequence>
<feature type="transmembrane region" description="Helical" evidence="1">
    <location>
        <begin position="213"/>
        <end position="234"/>
    </location>
</feature>
<keyword evidence="1" id="KW-1133">Transmembrane helix</keyword>
<evidence type="ECO:0000313" key="3">
    <source>
        <dbReference type="Proteomes" id="UP000715965"/>
    </source>
</evidence>
<organism evidence="2 3">
    <name type="scientific">Ramlibacter aquaticus</name>
    <dbReference type="NCBI Taxonomy" id="2780094"/>
    <lineage>
        <taxon>Bacteria</taxon>
        <taxon>Pseudomonadati</taxon>
        <taxon>Pseudomonadota</taxon>
        <taxon>Betaproteobacteria</taxon>
        <taxon>Burkholderiales</taxon>
        <taxon>Comamonadaceae</taxon>
        <taxon>Ramlibacter</taxon>
    </lineage>
</organism>
<dbReference type="EMBL" id="JADDOJ010000007">
    <property type="protein sequence ID" value="MBE7939581.1"/>
    <property type="molecule type" value="Genomic_DNA"/>
</dbReference>
<dbReference type="Pfam" id="PF07077">
    <property type="entry name" value="DUF1345"/>
    <property type="match status" value="1"/>
</dbReference>
<feature type="transmembrane region" description="Helical" evidence="1">
    <location>
        <begin position="94"/>
        <end position="116"/>
    </location>
</feature>
<protein>
    <submittedName>
        <fullName evidence="2">DUF1345 domain-containing protein</fullName>
    </submittedName>
</protein>
<comment type="caution">
    <text evidence="2">The sequence shown here is derived from an EMBL/GenBank/DDBJ whole genome shotgun (WGS) entry which is preliminary data.</text>
</comment>
<evidence type="ECO:0000256" key="1">
    <source>
        <dbReference type="SAM" id="Phobius"/>
    </source>
</evidence>
<gene>
    <name evidence="2" type="ORF">IM725_03210</name>
</gene>
<feature type="transmembrane region" description="Helical" evidence="1">
    <location>
        <begin position="56"/>
        <end position="74"/>
    </location>
</feature>
<keyword evidence="1" id="KW-0812">Transmembrane</keyword>
<dbReference type="InterPro" id="IPR009781">
    <property type="entry name" value="DUF1345"/>
</dbReference>
<accession>A0ABR9SB65</accession>
<dbReference type="RefSeq" id="WP_193779132.1">
    <property type="nucleotide sequence ID" value="NZ_JADDOJ010000007.1"/>
</dbReference>
<keyword evidence="1" id="KW-0472">Membrane</keyword>
<reference evidence="2 3" key="1">
    <citation type="submission" date="2020-10" db="EMBL/GenBank/DDBJ databases">
        <title>Draft genome of Ramlibacter aquaticus LMG 30558.</title>
        <authorList>
            <person name="Props R."/>
        </authorList>
    </citation>
    <scope>NUCLEOTIDE SEQUENCE [LARGE SCALE GENOMIC DNA]</scope>
    <source>
        <strain evidence="2 3">LMG 30558</strain>
    </source>
</reference>
<keyword evidence="3" id="KW-1185">Reference proteome</keyword>
<evidence type="ECO:0000313" key="2">
    <source>
        <dbReference type="EMBL" id="MBE7939581.1"/>
    </source>
</evidence>
<proteinExistence type="predicted"/>
<dbReference type="Proteomes" id="UP000715965">
    <property type="component" value="Unassembled WGS sequence"/>
</dbReference>
<feature type="transmembrane region" description="Helical" evidence="1">
    <location>
        <begin position="128"/>
        <end position="150"/>
    </location>
</feature>
<name>A0ABR9SB65_9BURK</name>